<keyword evidence="4" id="KW-1185">Reference proteome</keyword>
<feature type="compositionally biased region" description="Acidic residues" evidence="1">
    <location>
        <begin position="102"/>
        <end position="113"/>
    </location>
</feature>
<sequence>MTAARDQHALCLACLGPEPAQAALQAPISCNQCSKLSPMVLCREAVFVQDVYGDPVQEGDTTASPQVMESPSPMLSWADQLIPLDKLEEPVAFEMEIKSGDMSEDEEDEDEDLFATPEWSPLVTN</sequence>
<protein>
    <submittedName>
        <fullName evidence="2">Uncharacterized protein</fullName>
    </submittedName>
</protein>
<feature type="region of interest" description="Disordered" evidence="1">
    <location>
        <begin position="97"/>
        <end position="125"/>
    </location>
</feature>
<dbReference type="AlphaFoldDB" id="A0A498M408"/>
<name>A0A498M408_LABRO</name>
<proteinExistence type="predicted"/>
<accession>A0A498M408</accession>
<dbReference type="EMBL" id="QBIY01013091">
    <property type="protein sequence ID" value="RXN12057.1"/>
    <property type="molecule type" value="Genomic_DNA"/>
</dbReference>
<evidence type="ECO:0000313" key="4">
    <source>
        <dbReference type="Proteomes" id="UP000290572"/>
    </source>
</evidence>
<dbReference type="EMBL" id="QBIY01004548">
    <property type="protein sequence ID" value="RXN38730.1"/>
    <property type="molecule type" value="Genomic_DNA"/>
</dbReference>
<comment type="caution">
    <text evidence="2">The sequence shown here is derived from an EMBL/GenBank/DDBJ whole genome shotgun (WGS) entry which is preliminary data.</text>
</comment>
<gene>
    <name evidence="3" type="ORF">ROHU_000851</name>
    <name evidence="2" type="ORF">ROHU_029692</name>
</gene>
<organism evidence="2 4">
    <name type="scientific">Labeo rohita</name>
    <name type="common">Indian major carp</name>
    <name type="synonym">Cyprinus rohita</name>
    <dbReference type="NCBI Taxonomy" id="84645"/>
    <lineage>
        <taxon>Eukaryota</taxon>
        <taxon>Metazoa</taxon>
        <taxon>Chordata</taxon>
        <taxon>Craniata</taxon>
        <taxon>Vertebrata</taxon>
        <taxon>Euteleostomi</taxon>
        <taxon>Actinopterygii</taxon>
        <taxon>Neopterygii</taxon>
        <taxon>Teleostei</taxon>
        <taxon>Ostariophysi</taxon>
        <taxon>Cypriniformes</taxon>
        <taxon>Cyprinidae</taxon>
        <taxon>Labeoninae</taxon>
        <taxon>Labeonini</taxon>
        <taxon>Labeo</taxon>
    </lineage>
</organism>
<evidence type="ECO:0000256" key="1">
    <source>
        <dbReference type="SAM" id="MobiDB-lite"/>
    </source>
</evidence>
<evidence type="ECO:0000313" key="3">
    <source>
        <dbReference type="EMBL" id="RXN38730.1"/>
    </source>
</evidence>
<evidence type="ECO:0000313" key="2">
    <source>
        <dbReference type="EMBL" id="RXN12057.1"/>
    </source>
</evidence>
<dbReference type="Proteomes" id="UP000290572">
    <property type="component" value="Unassembled WGS sequence"/>
</dbReference>
<reference evidence="2 4" key="1">
    <citation type="submission" date="2018-03" db="EMBL/GenBank/DDBJ databases">
        <title>Draft genome sequence of Rohu Carp (Labeo rohita).</title>
        <authorList>
            <person name="Das P."/>
            <person name="Kushwaha B."/>
            <person name="Joshi C.G."/>
            <person name="Kumar D."/>
            <person name="Nagpure N.S."/>
            <person name="Sahoo L."/>
            <person name="Das S.P."/>
            <person name="Bit A."/>
            <person name="Patnaik S."/>
            <person name="Meher P.K."/>
            <person name="Jayasankar P."/>
            <person name="Koringa P.G."/>
            <person name="Patel N.V."/>
            <person name="Hinsu A.T."/>
            <person name="Kumar R."/>
            <person name="Pandey M."/>
            <person name="Agarwal S."/>
            <person name="Srivastava S."/>
            <person name="Singh M."/>
            <person name="Iquebal M.A."/>
            <person name="Jaiswal S."/>
            <person name="Angadi U.B."/>
            <person name="Kumar N."/>
            <person name="Raza M."/>
            <person name="Shah T.M."/>
            <person name="Rai A."/>
            <person name="Jena J.K."/>
        </authorList>
    </citation>
    <scope>NUCLEOTIDE SEQUENCE [LARGE SCALE GENOMIC DNA]</scope>
    <source>
        <strain evidence="2">DASCIFA01</strain>
        <tissue evidence="2">Testis</tissue>
    </source>
</reference>